<dbReference type="Pfam" id="PF00646">
    <property type="entry name" value="F-box"/>
    <property type="match status" value="1"/>
</dbReference>
<evidence type="ECO:0000313" key="2">
    <source>
        <dbReference type="EMBL" id="GAH01451.1"/>
    </source>
</evidence>
<evidence type="ECO:0000259" key="1">
    <source>
        <dbReference type="Pfam" id="PF00646"/>
    </source>
</evidence>
<sequence>MDLSPDIMILIFNYLDDYELVNTCFKSEKFNKKICNEEFWINKIHKKFGLNISDIKVYKGDKTWLLYYYYLVFNTKNKTPEDIFNTGYTNVKMNTDLIQISLLRGFNINVEEY</sequence>
<dbReference type="AlphaFoldDB" id="X1C070"/>
<feature type="non-terminal residue" evidence="2">
    <location>
        <position position="113"/>
    </location>
</feature>
<dbReference type="InterPro" id="IPR001810">
    <property type="entry name" value="F-box_dom"/>
</dbReference>
<dbReference type="InterPro" id="IPR036047">
    <property type="entry name" value="F-box-like_dom_sf"/>
</dbReference>
<proteinExistence type="predicted"/>
<name>X1C070_9ZZZZ</name>
<dbReference type="EMBL" id="BART01026817">
    <property type="protein sequence ID" value="GAH01451.1"/>
    <property type="molecule type" value="Genomic_DNA"/>
</dbReference>
<feature type="domain" description="F-box" evidence="1">
    <location>
        <begin position="2"/>
        <end position="41"/>
    </location>
</feature>
<dbReference type="SUPFAM" id="SSF81383">
    <property type="entry name" value="F-box domain"/>
    <property type="match status" value="1"/>
</dbReference>
<organism evidence="2">
    <name type="scientific">marine sediment metagenome</name>
    <dbReference type="NCBI Taxonomy" id="412755"/>
    <lineage>
        <taxon>unclassified sequences</taxon>
        <taxon>metagenomes</taxon>
        <taxon>ecological metagenomes</taxon>
    </lineage>
</organism>
<reference evidence="2" key="1">
    <citation type="journal article" date="2014" name="Front. Microbiol.">
        <title>High frequency of phylogenetically diverse reductive dehalogenase-homologous genes in deep subseafloor sedimentary metagenomes.</title>
        <authorList>
            <person name="Kawai M."/>
            <person name="Futagami T."/>
            <person name="Toyoda A."/>
            <person name="Takaki Y."/>
            <person name="Nishi S."/>
            <person name="Hori S."/>
            <person name="Arai W."/>
            <person name="Tsubouchi T."/>
            <person name="Morono Y."/>
            <person name="Uchiyama I."/>
            <person name="Ito T."/>
            <person name="Fujiyama A."/>
            <person name="Inagaki F."/>
            <person name="Takami H."/>
        </authorList>
    </citation>
    <scope>NUCLEOTIDE SEQUENCE</scope>
    <source>
        <strain evidence="2">Expedition CK06-06</strain>
    </source>
</reference>
<accession>X1C070</accession>
<comment type="caution">
    <text evidence="2">The sequence shown here is derived from an EMBL/GenBank/DDBJ whole genome shotgun (WGS) entry which is preliminary data.</text>
</comment>
<protein>
    <recommendedName>
        <fullName evidence="1">F-box domain-containing protein</fullName>
    </recommendedName>
</protein>
<gene>
    <name evidence="2" type="ORF">S01H4_47711</name>
</gene>